<dbReference type="InterPro" id="IPR048520">
    <property type="entry name" value="LarA_C"/>
</dbReference>
<feature type="domain" description="Lactate racemase C-terminal" evidence="2">
    <location>
        <begin position="278"/>
        <end position="417"/>
    </location>
</feature>
<dbReference type="STRING" id="742823.HMPREF9465_01821"/>
<dbReference type="Pfam" id="PF21113">
    <property type="entry name" value="LarA_C"/>
    <property type="match status" value="1"/>
</dbReference>
<dbReference type="HOGENOM" id="CLU_050189_0_0_4"/>
<dbReference type="InterPro" id="IPR043166">
    <property type="entry name" value="LarA-like_C"/>
</dbReference>
<dbReference type="InterPro" id="IPR047926">
    <property type="entry name" value="Ni_dep_LarA"/>
</dbReference>
<evidence type="ECO:0000259" key="1">
    <source>
        <dbReference type="Pfam" id="PF09861"/>
    </source>
</evidence>
<dbReference type="Pfam" id="PF09861">
    <property type="entry name" value="Lar_N"/>
    <property type="match status" value="1"/>
</dbReference>
<organism evidence="3 4">
    <name type="scientific">Sutterella wadsworthensis 2_1_59BFAA</name>
    <dbReference type="NCBI Taxonomy" id="742823"/>
    <lineage>
        <taxon>Bacteria</taxon>
        <taxon>Pseudomonadati</taxon>
        <taxon>Pseudomonadota</taxon>
        <taxon>Betaproteobacteria</taxon>
        <taxon>Burkholderiales</taxon>
        <taxon>Sutterellaceae</taxon>
        <taxon>Sutterella</taxon>
    </lineage>
</organism>
<dbReference type="GO" id="GO:0050043">
    <property type="term" value="F:lactate racemase activity"/>
    <property type="evidence" value="ECO:0007669"/>
    <property type="project" value="InterPro"/>
</dbReference>
<name>K1JG40_9BURK</name>
<feature type="domain" description="LarA-like N-terminal" evidence="1">
    <location>
        <begin position="10"/>
        <end position="211"/>
    </location>
</feature>
<dbReference type="AlphaFoldDB" id="K1JG40"/>
<dbReference type="Gene3D" id="3.40.50.11440">
    <property type="match status" value="1"/>
</dbReference>
<reference evidence="3 4" key="1">
    <citation type="submission" date="2012-05" db="EMBL/GenBank/DDBJ databases">
        <title>The Genome Sequence of Sutterella wadsworthensis 2_1_59BFAA.</title>
        <authorList>
            <consortium name="The Broad Institute Genome Sequencing Platform"/>
            <person name="Earl A."/>
            <person name="Ward D."/>
            <person name="Feldgarden M."/>
            <person name="Gevers D."/>
            <person name="Daigneault M."/>
            <person name="Strauss J."/>
            <person name="Allen-Vercoe E."/>
            <person name="Walker B."/>
            <person name="Young S.K."/>
            <person name="Zeng Q."/>
            <person name="Gargeya S."/>
            <person name="Fitzgerald M."/>
            <person name="Haas B."/>
            <person name="Abouelleil A."/>
            <person name="Alvarado L."/>
            <person name="Arachchi H.M."/>
            <person name="Berlin A.M."/>
            <person name="Chapman S.B."/>
            <person name="Goldberg J."/>
            <person name="Griggs A."/>
            <person name="Gujja S."/>
            <person name="Hansen M."/>
            <person name="Howarth C."/>
            <person name="Imamovic A."/>
            <person name="Larimer J."/>
            <person name="McCowen C."/>
            <person name="Montmayeur A."/>
            <person name="Murphy C."/>
            <person name="Neiman D."/>
            <person name="Pearson M."/>
            <person name="Priest M."/>
            <person name="Roberts A."/>
            <person name="Saif S."/>
            <person name="Shea T."/>
            <person name="Sisk P."/>
            <person name="Sykes S."/>
            <person name="Wortman J."/>
            <person name="Nusbaum C."/>
            <person name="Birren B."/>
        </authorList>
    </citation>
    <scope>NUCLEOTIDE SEQUENCE [LARGE SCALE GENOMIC DNA]</scope>
    <source>
        <strain evidence="3 4">2_1_59BFAA</strain>
    </source>
</reference>
<dbReference type="Gene3D" id="3.90.226.30">
    <property type="match status" value="1"/>
</dbReference>
<dbReference type="eggNOG" id="COG3875">
    <property type="taxonomic scope" value="Bacteria"/>
</dbReference>
<evidence type="ECO:0000259" key="2">
    <source>
        <dbReference type="Pfam" id="PF21113"/>
    </source>
</evidence>
<dbReference type="PANTHER" id="PTHR33171">
    <property type="entry name" value="LAR_N DOMAIN-CONTAINING PROTEIN"/>
    <property type="match status" value="1"/>
</dbReference>
<keyword evidence="4" id="KW-1185">Reference proteome</keyword>
<dbReference type="NCBIfam" id="NF033504">
    <property type="entry name" value="Ni_dep_LarA"/>
    <property type="match status" value="1"/>
</dbReference>
<dbReference type="InterPro" id="IPR018657">
    <property type="entry name" value="LarA-like_N"/>
</dbReference>
<gene>
    <name evidence="3" type="ORF">HMPREF9465_01821</name>
</gene>
<dbReference type="EMBL" id="ADMG01000038">
    <property type="protein sequence ID" value="EKB30575.1"/>
    <property type="molecule type" value="Genomic_DNA"/>
</dbReference>
<sequence>MAMKTYDFAYGRGRKTFTVEEDRVLKVVRTEEFPPMEDIRGGVLEAIRHPIGCPSIEEIVKPGDTVAFICNDPTRVANSFDFMPVLVDEMNRLGVKDEDMKIVFALGTHRAMTHEEMVEGVGENVASRLKMYNSICTNDDDFEYFGTTSRGTPVHIHKELCNVDHVILTGTIVHHYFSGYGGGRKAILPGCAAMETVRVNHSFMLDENAALGRTTGNPCYEDQMEGVALFAKGRSLFLFNAILNAKHQFLRMFAGDYIAAHKEACKFVDEVYGCVIPKLADMVIVSCGGYPKDINVYQMQKTMENASCAVRKDGVVILLADCEEGSGSKVLEETFRRLKTPAAIKAELEANFKIGANKAYAITRPIEKARYILVTSLDRQLAKDMLFTGAVDTVEEALEIAKQYVGETPDMILMPEGSLTVPRVE</sequence>
<evidence type="ECO:0000313" key="3">
    <source>
        <dbReference type="EMBL" id="EKB30575.1"/>
    </source>
</evidence>
<dbReference type="RefSeq" id="WP_005436298.1">
    <property type="nucleotide sequence ID" value="NZ_JH815519.1"/>
</dbReference>
<dbReference type="InterPro" id="IPR048068">
    <property type="entry name" value="LarA-like"/>
</dbReference>
<proteinExistence type="predicted"/>
<accession>K1JG40</accession>
<dbReference type="PATRIC" id="fig|742823.3.peg.1818"/>
<comment type="caution">
    <text evidence="3">The sequence shown here is derived from an EMBL/GenBank/DDBJ whole genome shotgun (WGS) entry which is preliminary data.</text>
</comment>
<dbReference type="PANTHER" id="PTHR33171:SF17">
    <property type="entry name" value="LARA-LIKE N-TERMINAL DOMAIN-CONTAINING PROTEIN"/>
    <property type="match status" value="1"/>
</dbReference>
<protein>
    <submittedName>
        <fullName evidence="3">Uncharacterized protein</fullName>
    </submittedName>
</protein>
<dbReference type="Proteomes" id="UP000005835">
    <property type="component" value="Unassembled WGS sequence"/>
</dbReference>
<evidence type="ECO:0000313" key="4">
    <source>
        <dbReference type="Proteomes" id="UP000005835"/>
    </source>
</evidence>